<feature type="compositionally biased region" description="Polar residues" evidence="1">
    <location>
        <begin position="219"/>
        <end position="251"/>
    </location>
</feature>
<feature type="compositionally biased region" description="Basic residues" evidence="1">
    <location>
        <begin position="208"/>
        <end position="218"/>
    </location>
</feature>
<evidence type="ECO:0000256" key="1">
    <source>
        <dbReference type="SAM" id="MobiDB-lite"/>
    </source>
</evidence>
<accession>A0ABR3FZF0</accession>
<feature type="region of interest" description="Disordered" evidence="1">
    <location>
        <begin position="160"/>
        <end position="291"/>
    </location>
</feature>
<dbReference type="EMBL" id="JBAHYK010000022">
    <property type="protein sequence ID" value="KAL0580827.1"/>
    <property type="molecule type" value="Genomic_DNA"/>
</dbReference>
<evidence type="ECO:0000313" key="3">
    <source>
        <dbReference type="Proteomes" id="UP001465976"/>
    </source>
</evidence>
<sequence>MNQSNQWPMYPQNVPSPHHQQQQQQSQQHQQHQPMQMQMPQHMPQMQQMQASQQPFNPASQWNLPMPLPPMPNGMNGMNPMGFLGMGIPPFNMFSPQMLHDALALSAPVAAADEKVLIETLIRYRAQGDNYKDALNSLHGKNGHSASLWKDYYLEHHDRLEKEVSSPDKSKAPEKRNAEAQEPKPVKPVKKPLIKVEPSPEPQSAAPRRGRPPNKSRRQSTPVQKPIASSSRTPSESLPNVGRRSTINSLTVDAPVYNRDMPPPHSEIRIPEPPSRSPTPPTKVIAKGRGNKFTDEDKDYFIKFISWKLSKDKNLSRNELCELLAEKVPHHTVPSWYAYWQNNHDLPDKILTTAHGEAWEEDDDDDGDEVEEKQEKKQNGTANRRSRYKDLSSDEDEEDIEDVESDDEEKTDVDEDTEIPAFDESAMGQSGSAFTQADLAIVARYVSTFDDWQSESFSAKWIPFGEKYTQRTSKSWAEYFRRNERTIMKLAKKIRKQGITTTSSRGRLSFDSGPPRTKRKYVAEEGSKDEHEAKASKTSAS</sequence>
<reference evidence="2 3" key="1">
    <citation type="submission" date="2024-02" db="EMBL/GenBank/DDBJ databases">
        <title>A draft genome for the cacao thread blight pathogen Marasmius crinis-equi.</title>
        <authorList>
            <person name="Cohen S.P."/>
            <person name="Baruah I.K."/>
            <person name="Amoako-Attah I."/>
            <person name="Bukari Y."/>
            <person name="Meinhardt L.W."/>
            <person name="Bailey B.A."/>
        </authorList>
    </citation>
    <scope>NUCLEOTIDE SEQUENCE [LARGE SCALE GENOMIC DNA]</scope>
    <source>
        <strain evidence="2 3">GH-76</strain>
    </source>
</reference>
<feature type="compositionally biased region" description="Basic and acidic residues" evidence="1">
    <location>
        <begin position="521"/>
        <end position="535"/>
    </location>
</feature>
<comment type="caution">
    <text evidence="2">The sequence shown here is derived from an EMBL/GenBank/DDBJ whole genome shotgun (WGS) entry which is preliminary data.</text>
</comment>
<feature type="compositionally biased region" description="Acidic residues" evidence="1">
    <location>
        <begin position="359"/>
        <end position="372"/>
    </location>
</feature>
<keyword evidence="3" id="KW-1185">Reference proteome</keyword>
<feature type="compositionally biased region" description="Basic and acidic residues" evidence="1">
    <location>
        <begin position="160"/>
        <end position="185"/>
    </location>
</feature>
<name>A0ABR3FZF0_9AGAR</name>
<feature type="region of interest" description="Disordered" evidence="1">
    <location>
        <begin position="495"/>
        <end position="541"/>
    </location>
</feature>
<organism evidence="2 3">
    <name type="scientific">Marasmius crinis-equi</name>
    <dbReference type="NCBI Taxonomy" id="585013"/>
    <lineage>
        <taxon>Eukaryota</taxon>
        <taxon>Fungi</taxon>
        <taxon>Dikarya</taxon>
        <taxon>Basidiomycota</taxon>
        <taxon>Agaricomycotina</taxon>
        <taxon>Agaricomycetes</taxon>
        <taxon>Agaricomycetidae</taxon>
        <taxon>Agaricales</taxon>
        <taxon>Marasmiineae</taxon>
        <taxon>Marasmiaceae</taxon>
        <taxon>Marasmius</taxon>
    </lineage>
</organism>
<feature type="compositionally biased region" description="Low complexity" evidence="1">
    <location>
        <begin position="15"/>
        <end position="48"/>
    </location>
</feature>
<dbReference type="Proteomes" id="UP001465976">
    <property type="component" value="Unassembled WGS sequence"/>
</dbReference>
<feature type="region of interest" description="Disordered" evidence="1">
    <location>
        <begin position="1"/>
        <end position="48"/>
    </location>
</feature>
<feature type="region of interest" description="Disordered" evidence="1">
    <location>
        <begin position="359"/>
        <end position="430"/>
    </location>
</feature>
<feature type="compositionally biased region" description="Pro residues" evidence="1">
    <location>
        <begin position="261"/>
        <end position="281"/>
    </location>
</feature>
<feature type="compositionally biased region" description="Acidic residues" evidence="1">
    <location>
        <begin position="393"/>
        <end position="418"/>
    </location>
</feature>
<evidence type="ECO:0000313" key="2">
    <source>
        <dbReference type="EMBL" id="KAL0580827.1"/>
    </source>
</evidence>
<protein>
    <submittedName>
        <fullName evidence="2">Uncharacterized protein</fullName>
    </submittedName>
</protein>
<gene>
    <name evidence="2" type="ORF">V5O48_001203</name>
</gene>
<proteinExistence type="predicted"/>